<dbReference type="NCBIfam" id="NF000768">
    <property type="entry name" value="PRK00051.1"/>
    <property type="match status" value="1"/>
</dbReference>
<reference evidence="15 16" key="1">
    <citation type="submission" date="2024-03" db="EMBL/GenBank/DDBJ databases">
        <title>Complete genome sequence of the green alga Chloropicon roscoffensis RCC1871.</title>
        <authorList>
            <person name="Lemieux C."/>
            <person name="Pombert J.-F."/>
            <person name="Otis C."/>
            <person name="Turmel M."/>
        </authorList>
    </citation>
    <scope>NUCLEOTIDE SEQUENCE [LARGE SCALE GENOMIC DNA]</scope>
    <source>
        <strain evidence="15 16">RCC1871</strain>
    </source>
</reference>
<dbReference type="PANTHER" id="PTHR42945:SF1">
    <property type="entry name" value="HISTIDINE BIOSYNTHESIS BIFUNCTIONAL PROTEIN HIS7"/>
    <property type="match status" value="1"/>
</dbReference>
<dbReference type="InterPro" id="IPR008179">
    <property type="entry name" value="HisE"/>
</dbReference>
<organism evidence="15 16">
    <name type="scientific">Chloropicon roscoffensis</name>
    <dbReference type="NCBI Taxonomy" id="1461544"/>
    <lineage>
        <taxon>Eukaryota</taxon>
        <taxon>Viridiplantae</taxon>
        <taxon>Chlorophyta</taxon>
        <taxon>Chloropicophyceae</taxon>
        <taxon>Chloropicales</taxon>
        <taxon>Chloropicaceae</taxon>
        <taxon>Chloropicon</taxon>
    </lineage>
</organism>
<dbReference type="InterPro" id="IPR021130">
    <property type="entry name" value="PRib-ATP_PPHydrolase-like"/>
</dbReference>
<dbReference type="Gene3D" id="3.10.20.810">
    <property type="entry name" value="Phosphoribosyl-AMP cyclohydrolase"/>
    <property type="match status" value="1"/>
</dbReference>
<dbReference type="SUPFAM" id="SSF101386">
    <property type="entry name" value="all-alpha NTP pyrophosphatases"/>
    <property type="match status" value="1"/>
</dbReference>
<evidence type="ECO:0000256" key="1">
    <source>
        <dbReference type="ARBA" id="ARBA00000024"/>
    </source>
</evidence>
<evidence type="ECO:0000256" key="6">
    <source>
        <dbReference type="ARBA" id="ARBA00008299"/>
    </source>
</evidence>
<evidence type="ECO:0000256" key="13">
    <source>
        <dbReference type="SAM" id="MobiDB-lite"/>
    </source>
</evidence>
<dbReference type="HAMAP" id="MF_01019">
    <property type="entry name" value="HisIE"/>
    <property type="match status" value="1"/>
</dbReference>
<evidence type="ECO:0000313" key="15">
    <source>
        <dbReference type="EMBL" id="WZN65283.1"/>
    </source>
</evidence>
<dbReference type="FunFam" id="3.10.20.810:FF:000001">
    <property type="entry name" value="Histidine biosynthesis bifunctional protein HisIE"/>
    <property type="match status" value="1"/>
</dbReference>
<dbReference type="GO" id="GO:0004635">
    <property type="term" value="F:phosphoribosyl-AMP cyclohydrolase activity"/>
    <property type="evidence" value="ECO:0007669"/>
    <property type="project" value="UniProtKB-EC"/>
</dbReference>
<dbReference type="PANTHER" id="PTHR42945">
    <property type="entry name" value="HISTIDINE BIOSYNTHESIS BIFUNCTIONAL PROTEIN"/>
    <property type="match status" value="1"/>
</dbReference>
<keyword evidence="8" id="KW-0547">Nucleotide-binding</keyword>
<keyword evidence="16" id="KW-1185">Reference proteome</keyword>
<dbReference type="InterPro" id="IPR023019">
    <property type="entry name" value="His_synth_HisIE"/>
</dbReference>
<evidence type="ECO:0000256" key="11">
    <source>
        <dbReference type="ARBA" id="ARBA00023102"/>
    </source>
</evidence>
<dbReference type="Pfam" id="PF01502">
    <property type="entry name" value="PRA-CH"/>
    <property type="match status" value="1"/>
</dbReference>
<comment type="catalytic activity">
    <reaction evidence="2">
        <text>1-(5-phospho-beta-D-ribosyl)-ATP + H2O = 1-(5-phospho-beta-D-ribosyl)-5'-AMP + diphosphate + H(+)</text>
        <dbReference type="Rhea" id="RHEA:22828"/>
        <dbReference type="ChEBI" id="CHEBI:15377"/>
        <dbReference type="ChEBI" id="CHEBI:15378"/>
        <dbReference type="ChEBI" id="CHEBI:33019"/>
        <dbReference type="ChEBI" id="CHEBI:59457"/>
        <dbReference type="ChEBI" id="CHEBI:73183"/>
        <dbReference type="EC" id="3.6.1.31"/>
    </reaction>
</comment>
<comment type="catalytic activity">
    <reaction evidence="1">
        <text>1-(5-phospho-beta-D-ribosyl)-5'-AMP + H2O = 1-(5-phospho-beta-D-ribosyl)-5-[(5-phospho-beta-D-ribosylamino)methylideneamino]imidazole-4-carboxamide</text>
        <dbReference type="Rhea" id="RHEA:20049"/>
        <dbReference type="ChEBI" id="CHEBI:15377"/>
        <dbReference type="ChEBI" id="CHEBI:58435"/>
        <dbReference type="ChEBI" id="CHEBI:59457"/>
        <dbReference type="EC" id="3.5.4.19"/>
    </reaction>
</comment>
<dbReference type="GO" id="GO:0000105">
    <property type="term" value="P:L-histidine biosynthetic process"/>
    <property type="evidence" value="ECO:0007669"/>
    <property type="project" value="UniProtKB-KW"/>
</dbReference>
<evidence type="ECO:0000256" key="8">
    <source>
        <dbReference type="ARBA" id="ARBA00022741"/>
    </source>
</evidence>
<feature type="compositionally biased region" description="Polar residues" evidence="13">
    <location>
        <begin position="1"/>
        <end position="19"/>
    </location>
</feature>
<dbReference type="InterPro" id="IPR002496">
    <property type="entry name" value="PRib_AMP_CycHydrolase_dom"/>
</dbReference>
<dbReference type="NCBIfam" id="NF002747">
    <property type="entry name" value="PRK02759.1"/>
    <property type="match status" value="1"/>
</dbReference>
<dbReference type="GO" id="GO:0005524">
    <property type="term" value="F:ATP binding"/>
    <property type="evidence" value="ECO:0007669"/>
    <property type="project" value="UniProtKB-KW"/>
</dbReference>
<evidence type="ECO:0000259" key="14">
    <source>
        <dbReference type="Pfam" id="PF01502"/>
    </source>
</evidence>
<dbReference type="Gene3D" id="1.10.287.1080">
    <property type="entry name" value="MazG-like"/>
    <property type="match status" value="1"/>
</dbReference>
<dbReference type="InterPro" id="IPR038019">
    <property type="entry name" value="PRib_AMP_CycHydrolase_sf"/>
</dbReference>
<evidence type="ECO:0000256" key="7">
    <source>
        <dbReference type="ARBA" id="ARBA00022605"/>
    </source>
</evidence>
<evidence type="ECO:0000256" key="3">
    <source>
        <dbReference type="ARBA" id="ARBA00005169"/>
    </source>
</evidence>
<feature type="region of interest" description="Disordered" evidence="13">
    <location>
        <begin position="1"/>
        <end position="50"/>
    </location>
</feature>
<dbReference type="NCBIfam" id="TIGR03188">
    <property type="entry name" value="histidine_hisI"/>
    <property type="match status" value="1"/>
</dbReference>
<dbReference type="Pfam" id="PF01503">
    <property type="entry name" value="PRA-PH"/>
    <property type="match status" value="1"/>
</dbReference>
<dbReference type="Proteomes" id="UP001472866">
    <property type="component" value="Chromosome 11"/>
</dbReference>
<comment type="similarity">
    <text evidence="6">In the N-terminal section; belongs to the PRA-CH family.</text>
</comment>
<dbReference type="SUPFAM" id="SSF141734">
    <property type="entry name" value="HisI-like"/>
    <property type="match status" value="1"/>
</dbReference>
<evidence type="ECO:0000256" key="5">
    <source>
        <dbReference type="ARBA" id="ARBA00007731"/>
    </source>
</evidence>
<keyword evidence="7" id="KW-0028">Amino-acid biosynthesis</keyword>
<name>A0AAX4PGR3_9CHLO</name>
<gene>
    <name evidence="15" type="ORF">HKI87_11g68400</name>
</gene>
<keyword evidence="9" id="KW-0378">Hydrolase</keyword>
<dbReference type="CDD" id="cd11534">
    <property type="entry name" value="NTP-PPase_HisIE_like"/>
    <property type="match status" value="1"/>
</dbReference>
<dbReference type="EMBL" id="CP151511">
    <property type="protein sequence ID" value="WZN65283.1"/>
    <property type="molecule type" value="Genomic_DNA"/>
</dbReference>
<sequence length="308" mass="33971">MRTHTTQKAGLTSTTSTEARNCGSRLRTRPLGGPPIRVFRSSSGQNHRRGSRLGSSLLRIIFAQASHHDHHDHLPVCGTRDLNEYVSGLKFDDKGLLVAIAQDVDTGDVLMQAFANEKAVRATLRTGKGTFYSRSRKALWCKGETSGNYLMVKGVYCDCDRDSLVYLCKPIGPACHTGEPTCWFEGTSECTEDTVVVTGESPKTTLLRLEDTIRQRQAEGEGKSWTAKLLADPKLLCSKVREEAGELCETLEEGEGKKRCASEMADLLYHSMVLCRAQGVEVRDVMEVLRKRFGTSGIDEKAARVVAK</sequence>
<keyword evidence="11" id="KW-0368">Histidine biosynthesis</keyword>
<dbReference type="AlphaFoldDB" id="A0AAX4PGR3"/>
<keyword evidence="10" id="KW-0067">ATP-binding</keyword>
<evidence type="ECO:0000256" key="4">
    <source>
        <dbReference type="ARBA" id="ARBA00005204"/>
    </source>
</evidence>
<dbReference type="GO" id="GO:0004636">
    <property type="term" value="F:phosphoribosyl-ATP diphosphatase activity"/>
    <property type="evidence" value="ECO:0007669"/>
    <property type="project" value="UniProtKB-EC"/>
</dbReference>
<evidence type="ECO:0000256" key="9">
    <source>
        <dbReference type="ARBA" id="ARBA00022801"/>
    </source>
</evidence>
<keyword evidence="12" id="KW-0511">Multifunctional enzyme</keyword>
<accession>A0AAX4PGR3</accession>
<proteinExistence type="inferred from homology"/>
<evidence type="ECO:0000256" key="12">
    <source>
        <dbReference type="ARBA" id="ARBA00023268"/>
    </source>
</evidence>
<comment type="pathway">
    <text evidence="3">Amino-acid biosynthesis; L-histidine biosynthesis; L-histidine from 5-phospho-alpha-D-ribose 1-diphosphate: step 3/9.</text>
</comment>
<comment type="pathway">
    <text evidence="4">Amino-acid biosynthesis; L-histidine biosynthesis; L-histidine from 5-phospho-alpha-D-ribose 1-diphosphate: step 2/9.</text>
</comment>
<evidence type="ECO:0000256" key="10">
    <source>
        <dbReference type="ARBA" id="ARBA00022840"/>
    </source>
</evidence>
<evidence type="ECO:0000256" key="2">
    <source>
        <dbReference type="ARBA" id="ARBA00001460"/>
    </source>
</evidence>
<feature type="domain" description="Phosphoribosyl-AMP cyclohydrolase" evidence="14">
    <location>
        <begin position="111"/>
        <end position="184"/>
    </location>
</feature>
<comment type="similarity">
    <text evidence="5">In the C-terminal section; belongs to the PRA-PH family.</text>
</comment>
<protein>
    <submittedName>
        <fullName evidence="15">Histidine biosynthesis bifunctional protein HisIE</fullName>
    </submittedName>
</protein>
<evidence type="ECO:0000313" key="16">
    <source>
        <dbReference type="Proteomes" id="UP001472866"/>
    </source>
</evidence>